<feature type="region of interest" description="Disordered" evidence="13">
    <location>
        <begin position="115"/>
        <end position="232"/>
    </location>
</feature>
<dbReference type="PROSITE" id="PS50157">
    <property type="entry name" value="ZINC_FINGER_C2H2_2"/>
    <property type="match status" value="4"/>
</dbReference>
<evidence type="ECO:0000256" key="10">
    <source>
        <dbReference type="ARBA" id="ARBA00023242"/>
    </source>
</evidence>
<feature type="compositionally biased region" description="Low complexity" evidence="13">
    <location>
        <begin position="208"/>
        <end position="218"/>
    </location>
</feature>
<keyword evidence="10" id="KW-0539">Nucleus</keyword>
<dbReference type="PROSITE" id="PS00028">
    <property type="entry name" value="ZINC_FINGER_C2H2_1"/>
    <property type="match status" value="4"/>
</dbReference>
<dbReference type="FunFam" id="3.30.160.60:FF:000145">
    <property type="entry name" value="Zinc finger protein 574"/>
    <property type="match status" value="1"/>
</dbReference>
<comment type="similarity">
    <text evidence="2">Belongs to the krueppel C2H2-type zinc-finger protein family.</text>
</comment>
<keyword evidence="5 11" id="KW-0863">Zinc-finger</keyword>
<evidence type="ECO:0000313" key="15">
    <source>
        <dbReference type="EMBL" id="CAJ1072919.1"/>
    </source>
</evidence>
<evidence type="ECO:0000259" key="14">
    <source>
        <dbReference type="PROSITE" id="PS50157"/>
    </source>
</evidence>
<dbReference type="FunFam" id="3.30.160.60:FF:001465">
    <property type="entry name" value="Zinc finger protein 560"/>
    <property type="match status" value="1"/>
</dbReference>
<reference evidence="15" key="1">
    <citation type="submission" date="2023-08" db="EMBL/GenBank/DDBJ databases">
        <authorList>
            <person name="Alioto T."/>
            <person name="Alioto T."/>
            <person name="Gomez Garrido J."/>
        </authorList>
    </citation>
    <scope>NUCLEOTIDE SEQUENCE</scope>
</reference>
<feature type="domain" description="C2H2-type" evidence="14">
    <location>
        <begin position="427"/>
        <end position="454"/>
    </location>
</feature>
<dbReference type="SMART" id="SM00355">
    <property type="entry name" value="ZnF_C2H2"/>
    <property type="match status" value="4"/>
</dbReference>
<dbReference type="GO" id="GO:0000981">
    <property type="term" value="F:DNA-binding transcription factor activity, RNA polymerase II-specific"/>
    <property type="evidence" value="ECO:0007669"/>
    <property type="project" value="TreeGrafter"/>
</dbReference>
<dbReference type="PANTHER" id="PTHR23235">
    <property type="entry name" value="KRUEPPEL-LIKE TRANSCRIPTION FACTOR"/>
    <property type="match status" value="1"/>
</dbReference>
<dbReference type="Gene3D" id="3.30.160.60">
    <property type="entry name" value="Classic Zinc Finger"/>
    <property type="match status" value="4"/>
</dbReference>
<dbReference type="SUPFAM" id="SSF57667">
    <property type="entry name" value="beta-beta-alpha zinc fingers"/>
    <property type="match status" value="2"/>
</dbReference>
<organism evidence="15 16">
    <name type="scientific">Xyrichtys novacula</name>
    <name type="common">Pearly razorfish</name>
    <name type="synonym">Hemipteronotus novacula</name>
    <dbReference type="NCBI Taxonomy" id="13765"/>
    <lineage>
        <taxon>Eukaryota</taxon>
        <taxon>Metazoa</taxon>
        <taxon>Chordata</taxon>
        <taxon>Craniata</taxon>
        <taxon>Vertebrata</taxon>
        <taxon>Euteleostomi</taxon>
        <taxon>Actinopterygii</taxon>
        <taxon>Neopterygii</taxon>
        <taxon>Teleostei</taxon>
        <taxon>Neoteleostei</taxon>
        <taxon>Acanthomorphata</taxon>
        <taxon>Eupercaria</taxon>
        <taxon>Labriformes</taxon>
        <taxon>Labridae</taxon>
        <taxon>Xyrichtys</taxon>
    </lineage>
</organism>
<evidence type="ECO:0000256" key="2">
    <source>
        <dbReference type="ARBA" id="ARBA00006991"/>
    </source>
</evidence>
<evidence type="ECO:0000256" key="13">
    <source>
        <dbReference type="SAM" id="MobiDB-lite"/>
    </source>
</evidence>
<dbReference type="FunFam" id="3.30.160.60:FF:000358">
    <property type="entry name" value="zinc finger protein 24"/>
    <property type="match status" value="1"/>
</dbReference>
<keyword evidence="7" id="KW-0805">Transcription regulation</keyword>
<keyword evidence="8" id="KW-0238">DNA-binding</keyword>
<dbReference type="GO" id="GO:0000978">
    <property type="term" value="F:RNA polymerase II cis-regulatory region sequence-specific DNA binding"/>
    <property type="evidence" value="ECO:0007669"/>
    <property type="project" value="TreeGrafter"/>
</dbReference>
<dbReference type="Proteomes" id="UP001178508">
    <property type="component" value="Chromosome 14"/>
</dbReference>
<dbReference type="FunFam" id="3.30.160.60:FF:000100">
    <property type="entry name" value="Zinc finger 45-like"/>
    <property type="match status" value="1"/>
</dbReference>
<dbReference type="PANTHER" id="PTHR23235:SF152">
    <property type="entry name" value="SI:DKEY-210J14.3"/>
    <property type="match status" value="1"/>
</dbReference>
<comment type="subcellular location">
    <subcellularLocation>
        <location evidence="1">Nucleus</location>
    </subcellularLocation>
</comment>
<dbReference type="InterPro" id="IPR036236">
    <property type="entry name" value="Znf_C2H2_sf"/>
</dbReference>
<dbReference type="GO" id="GO:0005634">
    <property type="term" value="C:nucleus"/>
    <property type="evidence" value="ECO:0007669"/>
    <property type="project" value="UniProtKB-SubCell"/>
</dbReference>
<keyword evidence="12" id="KW-0175">Coiled coil</keyword>
<gene>
    <name evidence="15" type="ORF">XNOV1_A019100</name>
</gene>
<evidence type="ECO:0000256" key="12">
    <source>
        <dbReference type="SAM" id="Coils"/>
    </source>
</evidence>
<feature type="compositionally biased region" description="Basic and acidic residues" evidence="13">
    <location>
        <begin position="168"/>
        <end position="184"/>
    </location>
</feature>
<feature type="domain" description="C2H2-type" evidence="14">
    <location>
        <begin position="399"/>
        <end position="426"/>
    </location>
</feature>
<sequence length="460" mass="50506">MGPPAAFHAQLASIMEVLANTAVAEICELVDSGYSVLQLEISRSRKENEVLRRKLRLMELRAARATALRSAATASGTALLLGSGRARAQLTAHNPGNELRRNGRLGGEAVLRRVSTQETQHSGDINQTSDPPQNTTQEASAADESVKLTTAVIKVEDDDDDEPWSQPKQEKDLCHVDDRPKTDPEAPPPETKQEVADQGGCPTQAWASEEVSSTSVSVQKTANTTPTSDSSSFDCIIFEPQLQHDSMITQNPLHEEPSCSYVLNPNETISAVSDSGSSSFSFPVSELSLSVAAGVQNDHQRAPLRKDVRQRLSGFIRKDGWRPQDGVNSVSSHSRDDNTEKTFSCSYCGKTLACLKNLRTHMRVHTGEKPYVCALCGKRFSDSSNLKRHQSVHTGEKRYGCIHCGKRFAQSGSLKVHMSVHTDCKQFKCSFCGKTFISGSHLRRHLTTHTEEKQFAPTFQ</sequence>
<proteinExistence type="inferred from homology"/>
<keyword evidence="6" id="KW-0862">Zinc</keyword>
<dbReference type="GO" id="GO:0008270">
    <property type="term" value="F:zinc ion binding"/>
    <property type="evidence" value="ECO:0007669"/>
    <property type="project" value="UniProtKB-KW"/>
</dbReference>
<evidence type="ECO:0000256" key="1">
    <source>
        <dbReference type="ARBA" id="ARBA00004123"/>
    </source>
</evidence>
<name>A0AAV1GIK1_XYRNO</name>
<dbReference type="Pfam" id="PF00096">
    <property type="entry name" value="zf-C2H2"/>
    <property type="match status" value="3"/>
</dbReference>
<feature type="coiled-coil region" evidence="12">
    <location>
        <begin position="34"/>
        <end position="61"/>
    </location>
</feature>
<evidence type="ECO:0000256" key="7">
    <source>
        <dbReference type="ARBA" id="ARBA00023015"/>
    </source>
</evidence>
<feature type="compositionally biased region" description="Polar residues" evidence="13">
    <location>
        <begin position="219"/>
        <end position="232"/>
    </location>
</feature>
<accession>A0AAV1GIK1</accession>
<keyword evidence="4" id="KW-0677">Repeat</keyword>
<dbReference type="InterPro" id="IPR013087">
    <property type="entry name" value="Znf_C2H2_type"/>
</dbReference>
<feature type="compositionally biased region" description="Polar residues" evidence="13">
    <location>
        <begin position="115"/>
        <end position="139"/>
    </location>
</feature>
<dbReference type="GO" id="GO:0000122">
    <property type="term" value="P:negative regulation of transcription by RNA polymerase II"/>
    <property type="evidence" value="ECO:0007669"/>
    <property type="project" value="UniProtKB-ARBA"/>
</dbReference>
<evidence type="ECO:0000256" key="5">
    <source>
        <dbReference type="ARBA" id="ARBA00022771"/>
    </source>
</evidence>
<dbReference type="AlphaFoldDB" id="A0AAV1GIK1"/>
<feature type="domain" description="C2H2-type" evidence="14">
    <location>
        <begin position="343"/>
        <end position="370"/>
    </location>
</feature>
<dbReference type="EMBL" id="OY660877">
    <property type="protein sequence ID" value="CAJ1072919.1"/>
    <property type="molecule type" value="Genomic_DNA"/>
</dbReference>
<feature type="domain" description="C2H2-type" evidence="14">
    <location>
        <begin position="371"/>
        <end position="398"/>
    </location>
</feature>
<keyword evidence="9" id="KW-0804">Transcription</keyword>
<evidence type="ECO:0000256" key="6">
    <source>
        <dbReference type="ARBA" id="ARBA00022833"/>
    </source>
</evidence>
<evidence type="ECO:0000256" key="8">
    <source>
        <dbReference type="ARBA" id="ARBA00023125"/>
    </source>
</evidence>
<protein>
    <submittedName>
        <fullName evidence="15">Zinc finger protein 623-like isoform X1</fullName>
    </submittedName>
</protein>
<evidence type="ECO:0000256" key="4">
    <source>
        <dbReference type="ARBA" id="ARBA00022737"/>
    </source>
</evidence>
<evidence type="ECO:0000256" key="11">
    <source>
        <dbReference type="PROSITE-ProRule" id="PRU00042"/>
    </source>
</evidence>
<keyword evidence="16" id="KW-1185">Reference proteome</keyword>
<evidence type="ECO:0000256" key="3">
    <source>
        <dbReference type="ARBA" id="ARBA00022723"/>
    </source>
</evidence>
<evidence type="ECO:0000256" key="9">
    <source>
        <dbReference type="ARBA" id="ARBA00023163"/>
    </source>
</evidence>
<dbReference type="Pfam" id="PF13894">
    <property type="entry name" value="zf-C2H2_4"/>
    <property type="match status" value="1"/>
</dbReference>
<keyword evidence="3" id="KW-0479">Metal-binding</keyword>
<evidence type="ECO:0000313" key="16">
    <source>
        <dbReference type="Proteomes" id="UP001178508"/>
    </source>
</evidence>